<dbReference type="HOGENOM" id="CLU_179280_2_1_5"/>
<feature type="transmembrane region" description="Helical" evidence="1">
    <location>
        <begin position="51"/>
        <end position="73"/>
    </location>
</feature>
<dbReference type="KEGG" id="avi:Avi_1668"/>
<evidence type="ECO:0000313" key="2">
    <source>
        <dbReference type="EMBL" id="ACM36195.1"/>
    </source>
</evidence>
<dbReference type="eggNOG" id="ENOG50339JI">
    <property type="taxonomic scope" value="Bacteria"/>
</dbReference>
<sequence length="82" mass="9258">MRHRVASCNQGHSMPVRLRKFIGTILIVVLVMLYAVLATTIATLTLAQSPWWVHLTYFLLSGVVWILPAMAIIKWMAGPVRK</sequence>
<gene>
    <name evidence="2" type="ordered locus">Avi_1668</name>
</gene>
<evidence type="ECO:0008006" key="4">
    <source>
        <dbReference type="Google" id="ProtNLM"/>
    </source>
</evidence>
<proteinExistence type="predicted"/>
<dbReference type="Proteomes" id="UP000001596">
    <property type="component" value="Chromosome 1"/>
</dbReference>
<dbReference type="Pfam" id="PF11003">
    <property type="entry name" value="DUF2842"/>
    <property type="match status" value="1"/>
</dbReference>
<name>B9JVB5_ALLAM</name>
<keyword evidence="1" id="KW-0812">Transmembrane</keyword>
<dbReference type="EMBL" id="CP000633">
    <property type="protein sequence ID" value="ACM36195.1"/>
    <property type="molecule type" value="Genomic_DNA"/>
</dbReference>
<keyword evidence="1" id="KW-1133">Transmembrane helix</keyword>
<dbReference type="InterPro" id="IPR021265">
    <property type="entry name" value="DUF2842"/>
</dbReference>
<feature type="transmembrane region" description="Helical" evidence="1">
    <location>
        <begin position="21"/>
        <end position="45"/>
    </location>
</feature>
<reference evidence="2 3" key="1">
    <citation type="journal article" date="2009" name="J. Bacteriol.">
        <title>Genome sequences of three Agrobacterium biovars help elucidate the evolution of multichromosome genomes in bacteria.</title>
        <authorList>
            <person name="Slater S.C."/>
            <person name="Goldman B.S."/>
            <person name="Goodner B."/>
            <person name="Setubal J.C."/>
            <person name="Farrand S.K."/>
            <person name="Nester E.W."/>
            <person name="Burr T.J."/>
            <person name="Banta L."/>
            <person name="Dickerman A.W."/>
            <person name="Paulsen I."/>
            <person name="Otten L."/>
            <person name="Suen G."/>
            <person name="Welch R."/>
            <person name="Almeida N.F."/>
            <person name="Arnold F."/>
            <person name="Burton O.T."/>
            <person name="Du Z."/>
            <person name="Ewing A."/>
            <person name="Godsy E."/>
            <person name="Heisel S."/>
            <person name="Houmiel K.L."/>
            <person name="Jhaveri J."/>
            <person name="Lu J."/>
            <person name="Miller N.M."/>
            <person name="Norton S."/>
            <person name="Chen Q."/>
            <person name="Phoolcharoen W."/>
            <person name="Ohlin V."/>
            <person name="Ondrusek D."/>
            <person name="Pride N."/>
            <person name="Stricklin S.L."/>
            <person name="Sun J."/>
            <person name="Wheeler C."/>
            <person name="Wilson L."/>
            <person name="Zhu H."/>
            <person name="Wood D.W."/>
        </authorList>
    </citation>
    <scope>NUCLEOTIDE SEQUENCE [LARGE SCALE GENOMIC DNA]</scope>
    <source>
        <strain evidence="3">S4 / ATCC BAA-846</strain>
    </source>
</reference>
<dbReference type="AlphaFoldDB" id="B9JVB5"/>
<accession>B9JVB5</accession>
<evidence type="ECO:0000313" key="3">
    <source>
        <dbReference type="Proteomes" id="UP000001596"/>
    </source>
</evidence>
<keyword evidence="1" id="KW-0472">Membrane</keyword>
<dbReference type="STRING" id="311402.Avi_1668"/>
<keyword evidence="3" id="KW-1185">Reference proteome</keyword>
<organism evidence="2 3">
    <name type="scientific">Allorhizobium ampelinum (strain ATCC BAA-846 / DSM 112012 / S4)</name>
    <name type="common">Agrobacterium vitis (strain S4)</name>
    <dbReference type="NCBI Taxonomy" id="311402"/>
    <lineage>
        <taxon>Bacteria</taxon>
        <taxon>Pseudomonadati</taxon>
        <taxon>Pseudomonadota</taxon>
        <taxon>Alphaproteobacteria</taxon>
        <taxon>Hyphomicrobiales</taxon>
        <taxon>Rhizobiaceae</taxon>
        <taxon>Rhizobium/Agrobacterium group</taxon>
        <taxon>Allorhizobium</taxon>
        <taxon>Allorhizobium ampelinum</taxon>
    </lineage>
</organism>
<protein>
    <recommendedName>
        <fullName evidence="4">DUF2842 domain-containing protein</fullName>
    </recommendedName>
</protein>
<evidence type="ECO:0000256" key="1">
    <source>
        <dbReference type="SAM" id="Phobius"/>
    </source>
</evidence>